<feature type="transmembrane region" description="Helical" evidence="2">
    <location>
        <begin position="389"/>
        <end position="412"/>
    </location>
</feature>
<dbReference type="CDD" id="cd02440">
    <property type="entry name" value="AdoMet_MTases"/>
    <property type="match status" value="1"/>
</dbReference>
<name>A0A328C9X6_9DELT</name>
<keyword evidence="1" id="KW-0620">Polyamine biosynthesis</keyword>
<feature type="transmembrane region" description="Helical" evidence="2">
    <location>
        <begin position="366"/>
        <end position="382"/>
    </location>
</feature>
<feature type="transmembrane region" description="Helical" evidence="2">
    <location>
        <begin position="37"/>
        <end position="59"/>
    </location>
</feature>
<feature type="transmembrane region" description="Helical" evidence="2">
    <location>
        <begin position="441"/>
        <end position="459"/>
    </location>
</feature>
<gene>
    <name evidence="3" type="ORF">DL240_00625</name>
</gene>
<dbReference type="SUPFAM" id="SSF53335">
    <property type="entry name" value="S-adenosyl-L-methionine-dependent methyltransferases"/>
    <property type="match status" value="1"/>
</dbReference>
<feature type="transmembrane region" description="Helical" evidence="2">
    <location>
        <begin position="174"/>
        <end position="195"/>
    </location>
</feature>
<dbReference type="PANTHER" id="PTHR43317:SF1">
    <property type="entry name" value="THERMOSPERMINE SYNTHASE ACAULIS5"/>
    <property type="match status" value="1"/>
</dbReference>
<proteinExistence type="predicted"/>
<feature type="transmembrane region" description="Helical" evidence="2">
    <location>
        <begin position="276"/>
        <end position="298"/>
    </location>
</feature>
<feature type="transmembrane region" description="Helical" evidence="2">
    <location>
        <begin position="304"/>
        <end position="325"/>
    </location>
</feature>
<evidence type="ECO:0000256" key="1">
    <source>
        <dbReference type="ARBA" id="ARBA00023115"/>
    </source>
</evidence>
<dbReference type="OrthoDB" id="9761985at2"/>
<dbReference type="InterPro" id="IPR036259">
    <property type="entry name" value="MFS_trans_sf"/>
</dbReference>
<keyword evidence="4" id="KW-1185">Reference proteome</keyword>
<dbReference type="RefSeq" id="WP_111727920.1">
    <property type="nucleotide sequence ID" value="NZ_QHKO01000001.1"/>
</dbReference>
<accession>A0A328C9X6</accession>
<feature type="transmembrane region" description="Helical" evidence="2">
    <location>
        <begin position="142"/>
        <end position="162"/>
    </location>
</feature>
<dbReference type="Gene3D" id="3.40.50.150">
    <property type="entry name" value="Vaccinia Virus protein VP39"/>
    <property type="match status" value="1"/>
</dbReference>
<evidence type="ECO:0000313" key="3">
    <source>
        <dbReference type="EMBL" id="RAL24748.1"/>
    </source>
</evidence>
<dbReference type="SUPFAM" id="SSF103473">
    <property type="entry name" value="MFS general substrate transporter"/>
    <property type="match status" value="1"/>
</dbReference>
<comment type="caution">
    <text evidence="3">The sequence shown here is derived from an EMBL/GenBank/DDBJ whole genome shotgun (WGS) entry which is preliminary data.</text>
</comment>
<evidence type="ECO:0000256" key="2">
    <source>
        <dbReference type="SAM" id="Phobius"/>
    </source>
</evidence>
<dbReference type="GO" id="GO:0006596">
    <property type="term" value="P:polyamine biosynthetic process"/>
    <property type="evidence" value="ECO:0007669"/>
    <property type="project" value="UniProtKB-KW"/>
</dbReference>
<dbReference type="PANTHER" id="PTHR43317">
    <property type="entry name" value="THERMOSPERMINE SYNTHASE ACAULIS5"/>
    <property type="match status" value="1"/>
</dbReference>
<feature type="transmembrane region" description="Helical" evidence="2">
    <location>
        <begin position="418"/>
        <end position="436"/>
    </location>
</feature>
<dbReference type="InterPro" id="IPR029063">
    <property type="entry name" value="SAM-dependent_MTases_sf"/>
</dbReference>
<dbReference type="AlphaFoldDB" id="A0A328C9X6"/>
<evidence type="ECO:0000313" key="4">
    <source>
        <dbReference type="Proteomes" id="UP000249169"/>
    </source>
</evidence>
<keyword evidence="2" id="KW-0812">Transmembrane</keyword>
<sequence length="734" mass="81472">MRYLLYALTLLLSSSLLFFVQPMVAKMVTPVLGGSPAVWNTCMVFFQALLLAGYAYAHASTGWLGTRRQSLLHLGIMVIGVLFLPIGIEPPADPASLAHPALWLLGALMLGVGWPFFVISTSAPLLQKWFSTTDHPDAADPYHLYAASNIGSFVGLVAYPFVLEPRIGVQTQTILWMIAYIVLIAAVAACALALWRSPQPDSSEPATEPPRAPQPLSWARRGRWMLWAFVPSSMMLAVTSFVTTDIAPVPMLWIPPLAIYLLSFVLVFARAEFFRSIWVFALFPVALLGLATILFIQVSSPLEWVTGAHFAGLLLFSLVFHGLLAADRPSTHHLTGFFLWMSVGGALGGLFNALLAPIIFERLIDYPVILILAALAFPPTLYRHRATRVTLALSVLVAGYFVGRDITIYFGLERSRELATLAALALSLGAPLIVALTRYRVLTPGLLAVPLMLTSYYLAMPDAHELHAERSFFAANQVIETSDGGYHKLYNGTTLHGVQARDKEFSQVPLSYYYLTGPLGQLFEVLSKRPERHPFAVVGLGTGAIASYTRKGQQADFFEIDPAIARIAQDPRYFTYLEECRGECRVILGDGRLQLAQMPDERYELIVLDAYSSTAIPVHLLTLEAVELYLKKLRPDGVLAFHISNRHLDLQPPLTRIAGELGLVVRGRDHWVDANDPVYNLYVDGSDWILLARSEEALAELIDDPDWYDYQPEAKLRVWTDDYANIFDAYLMDE</sequence>
<dbReference type="EMBL" id="QHKO01000001">
    <property type="protein sequence ID" value="RAL24748.1"/>
    <property type="molecule type" value="Genomic_DNA"/>
</dbReference>
<protein>
    <recommendedName>
        <fullName evidence="5">Spermidine synthase</fullName>
    </recommendedName>
</protein>
<dbReference type="NCBIfam" id="NF037959">
    <property type="entry name" value="MFS_SpdSyn"/>
    <property type="match status" value="1"/>
</dbReference>
<feature type="transmembrane region" description="Helical" evidence="2">
    <location>
        <begin position="250"/>
        <end position="269"/>
    </location>
</feature>
<feature type="transmembrane region" description="Helical" evidence="2">
    <location>
        <begin position="337"/>
        <end position="360"/>
    </location>
</feature>
<reference evidence="3 4" key="1">
    <citation type="submission" date="2018-05" db="EMBL/GenBank/DDBJ databases">
        <title>Lujinxingia marina gen. nov. sp. nov., a new facultative anaerobic member of the class Deltaproteobacteria, and proposal of Lujinxingaceae fam. nov.</title>
        <authorList>
            <person name="Li C.-M."/>
        </authorList>
    </citation>
    <scope>NUCLEOTIDE SEQUENCE [LARGE SCALE GENOMIC DNA]</scope>
    <source>
        <strain evidence="3 4">B210</strain>
    </source>
</reference>
<feature type="transmembrane region" description="Helical" evidence="2">
    <location>
        <begin position="100"/>
        <end position="121"/>
    </location>
</feature>
<evidence type="ECO:0008006" key="5">
    <source>
        <dbReference type="Google" id="ProtNLM"/>
    </source>
</evidence>
<feature type="transmembrane region" description="Helical" evidence="2">
    <location>
        <begin position="224"/>
        <end position="244"/>
    </location>
</feature>
<organism evidence="3 4">
    <name type="scientific">Lujinxingia litoralis</name>
    <dbReference type="NCBI Taxonomy" id="2211119"/>
    <lineage>
        <taxon>Bacteria</taxon>
        <taxon>Deltaproteobacteria</taxon>
        <taxon>Bradymonadales</taxon>
        <taxon>Lujinxingiaceae</taxon>
        <taxon>Lujinxingia</taxon>
    </lineage>
</organism>
<feature type="transmembrane region" description="Helical" evidence="2">
    <location>
        <begin position="71"/>
        <end position="88"/>
    </location>
</feature>
<keyword evidence="2" id="KW-0472">Membrane</keyword>
<keyword evidence="2" id="KW-1133">Transmembrane helix</keyword>
<dbReference type="Proteomes" id="UP000249169">
    <property type="component" value="Unassembled WGS sequence"/>
</dbReference>